<dbReference type="AlphaFoldDB" id="A0AAF5Q6L9"/>
<reference evidence="2" key="2">
    <citation type="journal article" date="2016" name="Mol. Ecol.">
        <title>Population genomics of the filarial nematode parasite Wuchereria bancrofti from mosquitoes.</title>
        <authorList>
            <person name="Small S.T."/>
            <person name="Reimer L.J."/>
            <person name="Tisch D.J."/>
            <person name="King C.L."/>
            <person name="Christensen B.M."/>
            <person name="Siba P.M."/>
            <person name="Kazura J.W."/>
            <person name="Serre D."/>
            <person name="Zimmerman P.A."/>
        </authorList>
    </citation>
    <scope>NUCLEOTIDE SEQUENCE</scope>
    <source>
        <strain evidence="2">pt0022</strain>
    </source>
</reference>
<protein>
    <submittedName>
        <fullName evidence="3">Uncharacterized protein</fullName>
    </submittedName>
</protein>
<organism evidence="2 3">
    <name type="scientific">Wuchereria bancrofti</name>
    <dbReference type="NCBI Taxonomy" id="6293"/>
    <lineage>
        <taxon>Eukaryota</taxon>
        <taxon>Metazoa</taxon>
        <taxon>Ecdysozoa</taxon>
        <taxon>Nematoda</taxon>
        <taxon>Chromadorea</taxon>
        <taxon>Rhabditida</taxon>
        <taxon>Spirurina</taxon>
        <taxon>Spiruromorpha</taxon>
        <taxon>Filarioidea</taxon>
        <taxon>Onchocercidae</taxon>
        <taxon>Wuchereria</taxon>
    </lineage>
</organism>
<feature type="region of interest" description="Disordered" evidence="1">
    <location>
        <begin position="107"/>
        <end position="132"/>
    </location>
</feature>
<sequence length="511" mass="56064">MVEMQEIFEMEMSSKLKKLPKPIGYERALLLAQRNHKDSPGPSKEDTEKSAKSLSLADSESWTPWSDDRIERAVAEVFNVKRAADFWMSFSNNQVENEMTTVLSHKQTVNSTAEEMNRESTDSTSPDRSEISDDISTTSILASFENTILTETEAATAVVSSQSGITQTTATASIACESEQTEQSAVLSSAPADQIVANNTLNREKFIWNLDAPPFVPHNLINNLSCPILNGIRTSDAPLPILSAPIVESVDRRSLTLTDQVIQSRPPSIVHAKPSRSRNFPFVRRNRDDTMMPAYYSGQFQQTTSMAAAAAASGSIGGNMAMSGYNYSMPIYYKTSVAQTASTAASTSSLIGGNVTMNGYNYSMPVYYKTSTSQNTLTAARIGGNVAMSRDDYSVPVYYKTSVAQTTLYVQAETVYGASGNIGQPSGYGIPISGYYQMPHNPSTIYGQYGSGMLYGQQPVVYSSVALPTAYAVFSRTHEQMSTSSVWNEWYNQLRSHVVLYNNDEYPPHQT</sequence>
<dbReference type="Proteomes" id="UP000093561">
    <property type="component" value="Unassembled WGS sequence"/>
</dbReference>
<evidence type="ECO:0000256" key="1">
    <source>
        <dbReference type="SAM" id="MobiDB-lite"/>
    </source>
</evidence>
<feature type="compositionally biased region" description="Basic and acidic residues" evidence="1">
    <location>
        <begin position="115"/>
        <end position="131"/>
    </location>
</feature>
<accession>A0AAF5Q6L9</accession>
<dbReference type="WBParaSite" id="mrna-Wban_10967">
    <property type="protein sequence ID" value="mrna-Wban_10967"/>
    <property type="gene ID" value="Wban_10967"/>
</dbReference>
<evidence type="ECO:0000313" key="3">
    <source>
        <dbReference type="WBParaSite" id="mrna-Wban_10967"/>
    </source>
</evidence>
<proteinExistence type="predicted"/>
<evidence type="ECO:0000313" key="2">
    <source>
        <dbReference type="Proteomes" id="UP000093561"/>
    </source>
</evidence>
<name>A0AAF5Q6L9_WUCBA</name>
<reference evidence="3" key="3">
    <citation type="submission" date="2024-02" db="UniProtKB">
        <authorList>
            <consortium name="WormBaseParasite"/>
        </authorList>
    </citation>
    <scope>IDENTIFICATION</scope>
    <source>
        <strain evidence="3">pt0022</strain>
    </source>
</reference>
<feature type="region of interest" description="Disordered" evidence="1">
    <location>
        <begin position="34"/>
        <end position="58"/>
    </location>
</feature>
<reference evidence="2" key="1">
    <citation type="submission" date="2015-03" db="EMBL/GenBank/DDBJ databases">
        <title>Wuchereria bancrofti Genome Sequencing Papua New Guinea Strain.</title>
        <authorList>
            <person name="Small S.T."/>
            <person name="Serre D."/>
            <person name="Zimmerman P.A."/>
        </authorList>
    </citation>
    <scope>NUCLEOTIDE SEQUENCE [LARGE SCALE GENOMIC DNA]</scope>
    <source>
        <strain evidence="2">pt0022</strain>
    </source>
</reference>
<feature type="compositionally biased region" description="Basic and acidic residues" evidence="1">
    <location>
        <begin position="35"/>
        <end position="51"/>
    </location>
</feature>